<dbReference type="PANTHER" id="PTHR47235:SF1">
    <property type="entry name" value="BLR6548 PROTEIN"/>
    <property type="match status" value="1"/>
</dbReference>
<dbReference type="OrthoDB" id="9777352at2"/>
<organism evidence="5 6">
    <name type="scientific">Desulfobotulus alkaliphilus</name>
    <dbReference type="NCBI Taxonomy" id="622671"/>
    <lineage>
        <taxon>Bacteria</taxon>
        <taxon>Pseudomonadati</taxon>
        <taxon>Thermodesulfobacteriota</taxon>
        <taxon>Desulfobacteria</taxon>
        <taxon>Desulfobacterales</taxon>
        <taxon>Desulfobacteraceae</taxon>
        <taxon>Desulfobotulus</taxon>
    </lineage>
</organism>
<sequence>MKNKTAAHWPFLLLSCLILTLLNASPLPAESNTGITDTHIRIGQSCSLTGPAMGLCKGMRDGAQLYFDYINAQGGIHGRQIQLITQDDAYNPEKCKKNTKAFINEQNIFLLFGYVGTLTTETVLPLLQEKKFPLFAPLTGARIFRYPVIHEVFNIRASYIQETETMVDRLVKDRGIKNIAVFYQNDSYGTDGLNGVRIAASKYGIVPSGTVSYNRESPDTEKAVSQLMESNPEAVILIATSEPAAQLISGMRNAGSEALFLNVSFVNGEDLAERLLNHGIGVVVSQVVPFPFYRRVPLVAEYSQIGSKLRPEKQADFAGMEGFAAAKALTGILADTPAPLTREAFMKSAEQQDERDIGGFTFSFSPQRRQGSNLVYLTQIGPGGFLRPIENLNQLYPFHKN</sequence>
<gene>
    <name evidence="5" type="ORF">LZ24_02334</name>
</gene>
<evidence type="ECO:0000256" key="2">
    <source>
        <dbReference type="ARBA" id="ARBA00022729"/>
    </source>
</evidence>
<reference evidence="5 6" key="1">
    <citation type="submission" date="2019-07" db="EMBL/GenBank/DDBJ databases">
        <title>Genome sequencing of 100 strains of the haloalkaliphilic chemolithoautotrophic sulfur-oxidizing bacterium Thioalkalivibrio.</title>
        <authorList>
            <person name="Muyzer G."/>
        </authorList>
    </citation>
    <scope>NUCLEOTIDE SEQUENCE [LARGE SCALE GENOMIC DNA]</scope>
    <source>
        <strain evidence="5 6">ASO4-4</strain>
    </source>
</reference>
<dbReference type="InterPro" id="IPR028082">
    <property type="entry name" value="Peripla_BP_I"/>
</dbReference>
<feature type="signal peptide" evidence="3">
    <location>
        <begin position="1"/>
        <end position="29"/>
    </location>
</feature>
<accession>A0A562RP40</accession>
<comment type="caution">
    <text evidence="5">The sequence shown here is derived from an EMBL/GenBank/DDBJ whole genome shotgun (WGS) entry which is preliminary data.</text>
</comment>
<name>A0A562RP40_9BACT</name>
<dbReference type="RefSeq" id="WP_144685446.1">
    <property type="nucleotide sequence ID" value="NZ_VLLC01000018.1"/>
</dbReference>
<dbReference type="Gene3D" id="3.40.50.2300">
    <property type="match status" value="2"/>
</dbReference>
<evidence type="ECO:0000313" key="5">
    <source>
        <dbReference type="EMBL" id="TWI70324.1"/>
    </source>
</evidence>
<dbReference type="CDD" id="cd19978">
    <property type="entry name" value="PBP1_ABC_ligand_binding-like"/>
    <property type="match status" value="1"/>
</dbReference>
<proteinExistence type="inferred from homology"/>
<feature type="chain" id="PRO_5022198937" evidence="3">
    <location>
        <begin position="30"/>
        <end position="401"/>
    </location>
</feature>
<evidence type="ECO:0000256" key="1">
    <source>
        <dbReference type="ARBA" id="ARBA00010062"/>
    </source>
</evidence>
<keyword evidence="2 3" id="KW-0732">Signal</keyword>
<evidence type="ECO:0000256" key="3">
    <source>
        <dbReference type="SAM" id="SignalP"/>
    </source>
</evidence>
<protein>
    <submittedName>
        <fullName evidence="5">ABC-type branched-subunit amino acid transport system substrate-binding protein</fullName>
    </submittedName>
</protein>
<keyword evidence="6" id="KW-1185">Reference proteome</keyword>
<evidence type="ECO:0000313" key="6">
    <source>
        <dbReference type="Proteomes" id="UP000318307"/>
    </source>
</evidence>
<dbReference type="EMBL" id="VLLC01000018">
    <property type="protein sequence ID" value="TWI70324.1"/>
    <property type="molecule type" value="Genomic_DNA"/>
</dbReference>
<comment type="similarity">
    <text evidence="1">Belongs to the leucine-binding protein family.</text>
</comment>
<feature type="domain" description="Leucine-binding protein" evidence="4">
    <location>
        <begin position="40"/>
        <end position="382"/>
    </location>
</feature>
<dbReference type="PANTHER" id="PTHR47235">
    <property type="entry name" value="BLR6548 PROTEIN"/>
    <property type="match status" value="1"/>
</dbReference>
<dbReference type="SUPFAM" id="SSF53822">
    <property type="entry name" value="Periplasmic binding protein-like I"/>
    <property type="match status" value="1"/>
</dbReference>
<dbReference type="PROSITE" id="PS51257">
    <property type="entry name" value="PROKAR_LIPOPROTEIN"/>
    <property type="match status" value="1"/>
</dbReference>
<evidence type="ECO:0000259" key="4">
    <source>
        <dbReference type="Pfam" id="PF13458"/>
    </source>
</evidence>
<dbReference type="Pfam" id="PF13458">
    <property type="entry name" value="Peripla_BP_6"/>
    <property type="match status" value="1"/>
</dbReference>
<dbReference type="InterPro" id="IPR028081">
    <property type="entry name" value="Leu-bd"/>
</dbReference>
<dbReference type="Proteomes" id="UP000318307">
    <property type="component" value="Unassembled WGS sequence"/>
</dbReference>
<dbReference type="AlphaFoldDB" id="A0A562RP40"/>